<evidence type="ECO:0000313" key="2">
    <source>
        <dbReference type="EMBL" id="KAE8382792.1"/>
    </source>
</evidence>
<proteinExistence type="predicted"/>
<keyword evidence="1" id="KW-1133">Transmembrane helix</keyword>
<keyword evidence="1" id="KW-0472">Membrane</keyword>
<dbReference type="Proteomes" id="UP000326198">
    <property type="component" value="Unassembled WGS sequence"/>
</dbReference>
<name>A0A5N7BLW4_9EURO</name>
<evidence type="ECO:0000256" key="1">
    <source>
        <dbReference type="SAM" id="Phobius"/>
    </source>
</evidence>
<reference evidence="2 3" key="1">
    <citation type="submission" date="2019-04" db="EMBL/GenBank/DDBJ databases">
        <title>Friends and foes A comparative genomics studyof 23 Aspergillus species from section Flavi.</title>
        <authorList>
            <consortium name="DOE Joint Genome Institute"/>
            <person name="Kjaerbolling I."/>
            <person name="Vesth T."/>
            <person name="Frisvad J.C."/>
            <person name="Nybo J.L."/>
            <person name="Theobald S."/>
            <person name="Kildgaard S."/>
            <person name="Isbrandt T."/>
            <person name="Kuo A."/>
            <person name="Sato A."/>
            <person name="Lyhne E.K."/>
            <person name="Kogle M.E."/>
            <person name="Wiebenga A."/>
            <person name="Kun R.S."/>
            <person name="Lubbers R.J."/>
            <person name="Makela M.R."/>
            <person name="Barry K."/>
            <person name="Chovatia M."/>
            <person name="Clum A."/>
            <person name="Daum C."/>
            <person name="Haridas S."/>
            <person name="He G."/>
            <person name="LaButti K."/>
            <person name="Lipzen A."/>
            <person name="Mondo S."/>
            <person name="Riley R."/>
            <person name="Salamov A."/>
            <person name="Simmons B.A."/>
            <person name="Magnuson J.K."/>
            <person name="Henrissat B."/>
            <person name="Mortensen U.H."/>
            <person name="Larsen T.O."/>
            <person name="Devries R.P."/>
            <person name="Grigoriev I.V."/>
            <person name="Machida M."/>
            <person name="Baker S.E."/>
            <person name="Andersen M.R."/>
        </authorList>
    </citation>
    <scope>NUCLEOTIDE SEQUENCE [LARGE SCALE GENOMIC DNA]</scope>
    <source>
        <strain evidence="2 3">IBT 29228</strain>
    </source>
</reference>
<dbReference type="AlphaFoldDB" id="A0A5N7BLW4"/>
<feature type="transmembrane region" description="Helical" evidence="1">
    <location>
        <begin position="20"/>
        <end position="39"/>
    </location>
</feature>
<accession>A0A5N7BLW4</accession>
<organism evidence="2 3">
    <name type="scientific">Aspergillus bertholletiae</name>
    <dbReference type="NCBI Taxonomy" id="1226010"/>
    <lineage>
        <taxon>Eukaryota</taxon>
        <taxon>Fungi</taxon>
        <taxon>Dikarya</taxon>
        <taxon>Ascomycota</taxon>
        <taxon>Pezizomycotina</taxon>
        <taxon>Eurotiomycetes</taxon>
        <taxon>Eurotiomycetidae</taxon>
        <taxon>Eurotiales</taxon>
        <taxon>Aspergillaceae</taxon>
        <taxon>Aspergillus</taxon>
        <taxon>Aspergillus subgen. Circumdati</taxon>
    </lineage>
</organism>
<protein>
    <submittedName>
        <fullName evidence="2">Uncharacterized protein</fullName>
    </submittedName>
</protein>
<dbReference type="EMBL" id="ML736159">
    <property type="protein sequence ID" value="KAE8382792.1"/>
    <property type="molecule type" value="Genomic_DNA"/>
</dbReference>
<keyword evidence="1" id="KW-0812">Transmembrane</keyword>
<evidence type="ECO:0000313" key="3">
    <source>
        <dbReference type="Proteomes" id="UP000326198"/>
    </source>
</evidence>
<gene>
    <name evidence="2" type="ORF">BDV26DRAFT_252610</name>
</gene>
<keyword evidence="3" id="KW-1185">Reference proteome</keyword>
<sequence length="67" mass="8112">MLTHTEYTPKSLRSPTEHYIYSWYAYIQHTIGSITLSILRTETRYNGVKLEKEPRFHFYFALYDGYL</sequence>